<dbReference type="InterPro" id="IPR012338">
    <property type="entry name" value="Beta-lactam/transpept-like"/>
</dbReference>
<dbReference type="InterPro" id="IPR050789">
    <property type="entry name" value="Diverse_Enzym_Activities"/>
</dbReference>
<keyword evidence="1" id="KW-0732">Signal</keyword>
<evidence type="ECO:0000313" key="4">
    <source>
        <dbReference type="Proteomes" id="UP000468581"/>
    </source>
</evidence>
<dbReference type="Pfam" id="PF00144">
    <property type="entry name" value="Beta-lactamase"/>
    <property type="match status" value="1"/>
</dbReference>
<dbReference type="PANTHER" id="PTHR43283:SF18">
    <property type="match status" value="1"/>
</dbReference>
<dbReference type="PANTHER" id="PTHR43283">
    <property type="entry name" value="BETA-LACTAMASE-RELATED"/>
    <property type="match status" value="1"/>
</dbReference>
<name>A0A6P0UP32_9FLAO</name>
<reference evidence="3 4" key="1">
    <citation type="submission" date="2020-01" db="EMBL/GenBank/DDBJ databases">
        <title>Leptobacterium flavescens.</title>
        <authorList>
            <person name="Wang G."/>
        </authorList>
    </citation>
    <scope>NUCLEOTIDE SEQUENCE [LARGE SCALE GENOMIC DNA]</scope>
    <source>
        <strain evidence="3 4">KCTC 22160</strain>
    </source>
</reference>
<evidence type="ECO:0000256" key="1">
    <source>
        <dbReference type="SAM" id="SignalP"/>
    </source>
</evidence>
<organism evidence="3 4">
    <name type="scientific">Leptobacterium flavescens</name>
    <dbReference type="NCBI Taxonomy" id="472055"/>
    <lineage>
        <taxon>Bacteria</taxon>
        <taxon>Pseudomonadati</taxon>
        <taxon>Bacteroidota</taxon>
        <taxon>Flavobacteriia</taxon>
        <taxon>Flavobacteriales</taxon>
        <taxon>Flavobacteriaceae</taxon>
        <taxon>Leptobacterium</taxon>
    </lineage>
</organism>
<dbReference type="GO" id="GO:0016787">
    <property type="term" value="F:hydrolase activity"/>
    <property type="evidence" value="ECO:0007669"/>
    <property type="project" value="UniProtKB-KW"/>
</dbReference>
<sequence>MNTLKFYTCHIYFLITFLSGTTVLSAQTNGSYISTADGKSIRVSDLNSYIKKSMDSLQLPGLSIAIINKAEIVYHNSFGLSNLKTKEKIDDQSIFEAASLSKPLFAYFALRMADKGLLDLDKPLYEYLPHPAITEESQEDYKLITARMVLSHSTGFPNWSNGNKIKLSFVPGNGFSYSGEAYQYLAAIIGQLNGVGWQEDLNDLFLKEVTLPLGMEHTSFVWNDYFKTHKAFGHDNENTPTDNGTGGWNGKTFGAAYSAHSQAADYAKFLIAMLREEGLKKSTFTEMLKEHNRFDKDSKIRKETGQSGWSLGFAIKPTSEGKMYLHTGNNRDFQAYCAIIPEKEYGLVLFTNSGKMLAFVKSLGNLLGEQF</sequence>
<feature type="signal peptide" evidence="1">
    <location>
        <begin position="1"/>
        <end position="26"/>
    </location>
</feature>
<feature type="chain" id="PRO_5027074220" evidence="1">
    <location>
        <begin position="27"/>
        <end position="371"/>
    </location>
</feature>
<accession>A0A6P0UP32</accession>
<dbReference type="AlphaFoldDB" id="A0A6P0UP32"/>
<protein>
    <submittedName>
        <fullName evidence="3">Serine hydrolase</fullName>
    </submittedName>
</protein>
<dbReference type="Proteomes" id="UP000468581">
    <property type="component" value="Unassembled WGS sequence"/>
</dbReference>
<dbReference type="Gene3D" id="3.40.710.10">
    <property type="entry name" value="DD-peptidase/beta-lactamase superfamily"/>
    <property type="match status" value="1"/>
</dbReference>
<keyword evidence="4" id="KW-1185">Reference proteome</keyword>
<comment type="caution">
    <text evidence="3">The sequence shown here is derived from an EMBL/GenBank/DDBJ whole genome shotgun (WGS) entry which is preliminary data.</text>
</comment>
<keyword evidence="3" id="KW-0378">Hydrolase</keyword>
<dbReference type="EMBL" id="JAABOO010000002">
    <property type="protein sequence ID" value="NER13599.1"/>
    <property type="molecule type" value="Genomic_DNA"/>
</dbReference>
<proteinExistence type="predicted"/>
<dbReference type="RefSeq" id="WP_163606646.1">
    <property type="nucleotide sequence ID" value="NZ_JAABOO010000002.1"/>
</dbReference>
<evidence type="ECO:0000259" key="2">
    <source>
        <dbReference type="Pfam" id="PF00144"/>
    </source>
</evidence>
<dbReference type="SUPFAM" id="SSF56601">
    <property type="entry name" value="beta-lactamase/transpeptidase-like"/>
    <property type="match status" value="1"/>
</dbReference>
<dbReference type="InterPro" id="IPR001466">
    <property type="entry name" value="Beta-lactam-related"/>
</dbReference>
<evidence type="ECO:0000313" key="3">
    <source>
        <dbReference type="EMBL" id="NER13599.1"/>
    </source>
</evidence>
<feature type="domain" description="Beta-lactamase-related" evidence="2">
    <location>
        <begin position="47"/>
        <end position="355"/>
    </location>
</feature>
<gene>
    <name evidence="3" type="ORF">GWK08_09135</name>
</gene>